<reference evidence="2" key="1">
    <citation type="journal article" date="2015" name="Nat. Genet.">
        <title>The genome and transcriptome of the zoonotic hookworm Ancylostoma ceylanicum identify infection-specific gene families.</title>
        <authorList>
            <person name="Schwarz E.M."/>
            <person name="Hu Y."/>
            <person name="Antoshechkin I."/>
            <person name="Miller M.M."/>
            <person name="Sternberg P.W."/>
            <person name="Aroian R.V."/>
        </authorList>
    </citation>
    <scope>NUCLEOTIDE SEQUENCE</scope>
    <source>
        <strain evidence="2">HY135</strain>
    </source>
</reference>
<accession>A0A016WXC3</accession>
<organism evidence="1 2">
    <name type="scientific">Ancylostoma ceylanicum</name>
    <dbReference type="NCBI Taxonomy" id="53326"/>
    <lineage>
        <taxon>Eukaryota</taxon>
        <taxon>Metazoa</taxon>
        <taxon>Ecdysozoa</taxon>
        <taxon>Nematoda</taxon>
        <taxon>Chromadorea</taxon>
        <taxon>Rhabditida</taxon>
        <taxon>Rhabditina</taxon>
        <taxon>Rhabditomorpha</taxon>
        <taxon>Strongyloidea</taxon>
        <taxon>Ancylostomatidae</taxon>
        <taxon>Ancylostomatinae</taxon>
        <taxon>Ancylostoma</taxon>
    </lineage>
</organism>
<name>A0A016WXC3_9BILA</name>
<keyword evidence="2" id="KW-1185">Reference proteome</keyword>
<dbReference type="EMBL" id="JARK01000060">
    <property type="protein sequence ID" value="EYC44459.1"/>
    <property type="molecule type" value="Genomic_DNA"/>
</dbReference>
<protein>
    <submittedName>
        <fullName evidence="1">Uncharacterized protein</fullName>
    </submittedName>
</protein>
<proteinExistence type="predicted"/>
<gene>
    <name evidence="1" type="primary">Acey_s0460.g1852</name>
    <name evidence="1" type="ORF">Y032_0460g1852</name>
</gene>
<comment type="caution">
    <text evidence="1">The sequence shown here is derived from an EMBL/GenBank/DDBJ whole genome shotgun (WGS) entry which is preliminary data.</text>
</comment>
<sequence>MLDYTCTPTLPGATLSRSADVATAVSSQVGGYLLCSTYCCDCHNKRFPSEVGNPVSAAFEILPWLMALQLERQSKEGSLPTELEIGREPRDPLITDGYQAVCLQDPCQIRPSTRLRRLMNYTK</sequence>
<dbReference type="AlphaFoldDB" id="A0A016WXC3"/>
<evidence type="ECO:0000313" key="1">
    <source>
        <dbReference type="EMBL" id="EYC44459.1"/>
    </source>
</evidence>
<evidence type="ECO:0000313" key="2">
    <source>
        <dbReference type="Proteomes" id="UP000024635"/>
    </source>
</evidence>
<dbReference type="Proteomes" id="UP000024635">
    <property type="component" value="Unassembled WGS sequence"/>
</dbReference>